<dbReference type="HAMAP" id="MF_00003">
    <property type="entry name" value="RbfA"/>
    <property type="match status" value="1"/>
</dbReference>
<dbReference type="SUPFAM" id="SSF89919">
    <property type="entry name" value="Ribosome-binding factor A, RbfA"/>
    <property type="match status" value="1"/>
</dbReference>
<keyword evidence="1 3" id="KW-0963">Cytoplasm</keyword>
<dbReference type="InterPro" id="IPR015946">
    <property type="entry name" value="KH_dom-like_a/b"/>
</dbReference>
<gene>
    <name evidence="3 4" type="primary">rbfA</name>
    <name evidence="4" type="ORF">NEOCIP111885_01096</name>
</gene>
<sequence length="123" mass="14158">MSVRANRVGEQMKKELSDIIGRKIKDPRIGFVTVTDVQVSGDLQQAKVYISVLGDEEQRENTLKGLAKAKGFIRTEVGQRIRLRKTPEIIFEWDESMEYGNRINTILHQLQNDNDVRGNQEEE</sequence>
<name>A0A9C7G837_9BACI</name>
<dbReference type="AlphaFoldDB" id="A0A9C7G837"/>
<accession>A0A9C7G837</accession>
<dbReference type="GO" id="GO:0005829">
    <property type="term" value="C:cytosol"/>
    <property type="evidence" value="ECO:0007669"/>
    <property type="project" value="TreeGrafter"/>
</dbReference>
<comment type="subcellular location">
    <subcellularLocation>
        <location evidence="3">Cytoplasm</location>
    </subcellularLocation>
</comment>
<evidence type="ECO:0000313" key="5">
    <source>
        <dbReference type="Proteomes" id="UP000789845"/>
    </source>
</evidence>
<comment type="caution">
    <text evidence="4">The sequence shown here is derived from an EMBL/GenBank/DDBJ whole genome shotgun (WGS) entry which is preliminary data.</text>
</comment>
<organism evidence="4 5">
    <name type="scientific">Pseudoneobacillus rhizosphaerae</name>
    <dbReference type="NCBI Taxonomy" id="2880968"/>
    <lineage>
        <taxon>Bacteria</taxon>
        <taxon>Bacillati</taxon>
        <taxon>Bacillota</taxon>
        <taxon>Bacilli</taxon>
        <taxon>Bacillales</taxon>
        <taxon>Bacillaceae</taxon>
        <taxon>Pseudoneobacillus</taxon>
    </lineage>
</organism>
<dbReference type="InterPro" id="IPR020053">
    <property type="entry name" value="Ribosome-bd_factorA_CS"/>
</dbReference>
<dbReference type="RefSeq" id="WP_230495669.1">
    <property type="nucleotide sequence ID" value="NZ_CAKJTG010000005.1"/>
</dbReference>
<dbReference type="Proteomes" id="UP000789845">
    <property type="component" value="Unassembled WGS sequence"/>
</dbReference>
<evidence type="ECO:0000256" key="3">
    <source>
        <dbReference type="HAMAP-Rule" id="MF_00003"/>
    </source>
</evidence>
<comment type="subunit">
    <text evidence="3">Monomer. Binds 30S ribosomal subunits, but not 50S ribosomal subunits or 70S ribosomes.</text>
</comment>
<comment type="function">
    <text evidence="3">One of several proteins that assist in the late maturation steps of the functional core of the 30S ribosomal subunit. Associates with free 30S ribosomal subunits (but not with 30S subunits that are part of 70S ribosomes or polysomes). Required for efficient processing of 16S rRNA. May interact with the 5'-terminal helix region of 16S rRNA.</text>
</comment>
<dbReference type="GO" id="GO:0030490">
    <property type="term" value="P:maturation of SSU-rRNA"/>
    <property type="evidence" value="ECO:0007669"/>
    <property type="project" value="UniProtKB-UniRule"/>
</dbReference>
<dbReference type="GO" id="GO:0043024">
    <property type="term" value="F:ribosomal small subunit binding"/>
    <property type="evidence" value="ECO:0007669"/>
    <property type="project" value="TreeGrafter"/>
</dbReference>
<dbReference type="Pfam" id="PF02033">
    <property type="entry name" value="RBFA"/>
    <property type="match status" value="1"/>
</dbReference>
<dbReference type="InterPro" id="IPR023799">
    <property type="entry name" value="RbfA_dom_sf"/>
</dbReference>
<keyword evidence="5" id="KW-1185">Reference proteome</keyword>
<keyword evidence="2 3" id="KW-0690">Ribosome biogenesis</keyword>
<dbReference type="NCBIfam" id="TIGR00082">
    <property type="entry name" value="rbfA"/>
    <property type="match status" value="1"/>
</dbReference>
<reference evidence="4" key="1">
    <citation type="submission" date="2021-10" db="EMBL/GenBank/DDBJ databases">
        <authorList>
            <person name="Criscuolo A."/>
        </authorList>
    </citation>
    <scope>NUCLEOTIDE SEQUENCE</scope>
    <source>
        <strain evidence="4">CIP111885</strain>
    </source>
</reference>
<dbReference type="InterPro" id="IPR000238">
    <property type="entry name" value="RbfA"/>
</dbReference>
<protein>
    <recommendedName>
        <fullName evidence="3">Ribosome-binding factor A</fullName>
    </recommendedName>
</protein>
<dbReference type="Gene3D" id="3.30.300.20">
    <property type="match status" value="1"/>
</dbReference>
<dbReference type="PANTHER" id="PTHR33515:SF1">
    <property type="entry name" value="RIBOSOME-BINDING FACTOR A, CHLOROPLASTIC-RELATED"/>
    <property type="match status" value="1"/>
</dbReference>
<evidence type="ECO:0000256" key="2">
    <source>
        <dbReference type="ARBA" id="ARBA00022517"/>
    </source>
</evidence>
<evidence type="ECO:0000313" key="4">
    <source>
        <dbReference type="EMBL" id="CAG9607405.1"/>
    </source>
</evidence>
<dbReference type="PROSITE" id="PS01319">
    <property type="entry name" value="RBFA"/>
    <property type="match status" value="1"/>
</dbReference>
<comment type="similarity">
    <text evidence="3">Belongs to the RbfA family.</text>
</comment>
<proteinExistence type="inferred from homology"/>
<dbReference type="PANTHER" id="PTHR33515">
    <property type="entry name" value="RIBOSOME-BINDING FACTOR A, CHLOROPLASTIC-RELATED"/>
    <property type="match status" value="1"/>
</dbReference>
<dbReference type="EMBL" id="CAKJTG010000005">
    <property type="protein sequence ID" value="CAG9607405.1"/>
    <property type="molecule type" value="Genomic_DNA"/>
</dbReference>
<evidence type="ECO:0000256" key="1">
    <source>
        <dbReference type="ARBA" id="ARBA00022490"/>
    </source>
</evidence>
<dbReference type="FunFam" id="3.30.300.20:FF:000009">
    <property type="entry name" value="Ribosome-binding factor A"/>
    <property type="match status" value="1"/>
</dbReference>